<keyword evidence="3" id="KW-1185">Reference proteome</keyword>
<reference evidence="2" key="1">
    <citation type="submission" date="2020-05" db="EMBL/GenBank/DDBJ databases">
        <authorList>
            <person name="Chiriac C."/>
            <person name="Salcher M."/>
            <person name="Ghai R."/>
            <person name="Kavagutti S V."/>
        </authorList>
    </citation>
    <scope>NUCLEOTIDE SEQUENCE [LARGE SCALE GENOMIC DNA]</scope>
</reference>
<organism evidence="2 3">
    <name type="scientific">uncultured Caudovirales phage</name>
    <dbReference type="NCBI Taxonomy" id="2100421"/>
    <lineage>
        <taxon>Viruses</taxon>
        <taxon>Duplodnaviria</taxon>
        <taxon>Heunggongvirae</taxon>
        <taxon>Uroviricota</taxon>
        <taxon>Caudoviricetes</taxon>
        <taxon>Peduoviridae</taxon>
        <taxon>Maltschvirus</taxon>
        <taxon>Maltschvirus maltsch</taxon>
    </lineage>
</organism>
<dbReference type="InterPro" id="IPR021451">
    <property type="entry name" value="DUF3102"/>
</dbReference>
<dbReference type="Proteomes" id="UP001641549">
    <property type="component" value="Chromosome UFOv-RH-23may17-C8087"/>
</dbReference>
<gene>
    <name evidence="2" type="ORF">UFOVP1367_30</name>
</gene>
<feature type="coiled-coil region" evidence="1">
    <location>
        <begin position="130"/>
        <end position="182"/>
    </location>
</feature>
<accession>A0A6J5RW45</accession>
<evidence type="ECO:0000313" key="2">
    <source>
        <dbReference type="EMBL" id="CAB4202664.1"/>
    </source>
</evidence>
<name>A0A6J5RW45_9CAUD</name>
<evidence type="ECO:0000256" key="1">
    <source>
        <dbReference type="SAM" id="Coils"/>
    </source>
</evidence>
<dbReference type="Pfam" id="PF11300">
    <property type="entry name" value="DUF3102"/>
    <property type="match status" value="1"/>
</dbReference>
<proteinExistence type="predicted"/>
<evidence type="ECO:0008006" key="4">
    <source>
        <dbReference type="Google" id="ProtNLM"/>
    </source>
</evidence>
<sequence>MTPQITTKQSLGLHAARINALNEQCDYHQGQAVIFAARTGAELNKAKELLKHGEFLPWLAQNCQLKDRQANNYMQLAIAYPEYLENQIRTAGADLPSIRTAIALITADEEIKAEVMERIAQGESVPVAEINRLKHEKDEAENKLLSKVREVEGMKTMLSITKSELDKEKADKERLFENLTDTKTSLNLAITNIDQEVAQRIKEQLPELTSQATVEAKKVLEMDYQDEIAAQLELIESLKYELNDRTYTFAEMNKKKEELYLAGQQLDELNNQIAKRLTVMKTNDDINNGYCNVLDSLIGGIAATLSQFDICVEKDKVTALCPLTTATLQKVDKAIAKLDDTLQILTLLLRTSATS</sequence>
<evidence type="ECO:0000313" key="3">
    <source>
        <dbReference type="Proteomes" id="UP001641549"/>
    </source>
</evidence>
<keyword evidence="1" id="KW-0175">Coiled coil</keyword>
<dbReference type="EMBL" id="LR797314">
    <property type="protein sequence ID" value="CAB4202664.1"/>
    <property type="molecule type" value="Genomic_DNA"/>
</dbReference>
<protein>
    <recommendedName>
        <fullName evidence="4">DUF3102 domain-containing protein</fullName>
    </recommendedName>
</protein>